<dbReference type="GO" id="GO:0047893">
    <property type="term" value="F:flavonol 3-O-glucosyltransferase activity"/>
    <property type="evidence" value="ECO:0007669"/>
    <property type="project" value="UniProtKB-EC"/>
</dbReference>
<dbReference type="Gramene" id="PRQ36588">
    <property type="protein sequence ID" value="PRQ36588"/>
    <property type="gene ID" value="RchiOBHm_Chr4g0393261"/>
</dbReference>
<dbReference type="Proteomes" id="UP000238479">
    <property type="component" value="Chromosome 4"/>
</dbReference>
<proteinExistence type="predicted"/>
<dbReference type="Gene3D" id="3.40.50.2000">
    <property type="entry name" value="Glycogen Phosphorylase B"/>
    <property type="match status" value="2"/>
</dbReference>
<protein>
    <submittedName>
        <fullName evidence="1">Putative flavonol 3-O-glucosyltransferase</fullName>
        <ecNumber evidence="1">2.4.1.91</ecNumber>
    </submittedName>
</protein>
<dbReference type="STRING" id="74649.A0A2P6QR07"/>
<accession>A0A2P6QR07</accession>
<dbReference type="AlphaFoldDB" id="A0A2P6QR07"/>
<comment type="caution">
    <text evidence="1">The sequence shown here is derived from an EMBL/GenBank/DDBJ whole genome shotgun (WGS) entry which is preliminary data.</text>
</comment>
<dbReference type="PANTHER" id="PTHR48045">
    <property type="entry name" value="UDP-GLYCOSYLTRANSFERASE 72B1"/>
    <property type="match status" value="1"/>
</dbReference>
<keyword evidence="2" id="KW-1185">Reference proteome</keyword>
<dbReference type="SUPFAM" id="SSF53756">
    <property type="entry name" value="UDP-Glycosyltransferase/glycogen phosphorylase"/>
    <property type="match status" value="1"/>
</dbReference>
<dbReference type="EC" id="2.4.1.91" evidence="1"/>
<sequence length="87" mass="9810">MIGRPYFVDQNLNMRSVEVVWKIGVRIEGGVFTKTRAVKALEQVLSLEQGKEMRQRIGILKQLAQEAIGLNGRSTQDLKALIEIIKS</sequence>
<reference evidence="1 2" key="1">
    <citation type="journal article" date="2018" name="Nat. Genet.">
        <title>The Rosa genome provides new insights in the design of modern roses.</title>
        <authorList>
            <person name="Bendahmane M."/>
        </authorList>
    </citation>
    <scope>NUCLEOTIDE SEQUENCE [LARGE SCALE GENOMIC DNA]</scope>
    <source>
        <strain evidence="2">cv. Old Blush</strain>
    </source>
</reference>
<evidence type="ECO:0000313" key="1">
    <source>
        <dbReference type="EMBL" id="PRQ36588.1"/>
    </source>
</evidence>
<name>A0A2P6QR07_ROSCH</name>
<dbReference type="PANTHER" id="PTHR48045:SF34">
    <property type="entry name" value="ISOFLAVONE 7-O-GLUCOSYLTRANSFERASE 1-LIKE"/>
    <property type="match status" value="1"/>
</dbReference>
<keyword evidence="1" id="KW-0328">Glycosyltransferase</keyword>
<organism evidence="1 2">
    <name type="scientific">Rosa chinensis</name>
    <name type="common">China rose</name>
    <dbReference type="NCBI Taxonomy" id="74649"/>
    <lineage>
        <taxon>Eukaryota</taxon>
        <taxon>Viridiplantae</taxon>
        <taxon>Streptophyta</taxon>
        <taxon>Embryophyta</taxon>
        <taxon>Tracheophyta</taxon>
        <taxon>Spermatophyta</taxon>
        <taxon>Magnoliopsida</taxon>
        <taxon>eudicotyledons</taxon>
        <taxon>Gunneridae</taxon>
        <taxon>Pentapetalae</taxon>
        <taxon>rosids</taxon>
        <taxon>fabids</taxon>
        <taxon>Rosales</taxon>
        <taxon>Rosaceae</taxon>
        <taxon>Rosoideae</taxon>
        <taxon>Rosoideae incertae sedis</taxon>
        <taxon>Rosa</taxon>
    </lineage>
</organism>
<evidence type="ECO:0000313" key="2">
    <source>
        <dbReference type="Proteomes" id="UP000238479"/>
    </source>
</evidence>
<keyword evidence="1" id="KW-0808">Transferase</keyword>
<dbReference type="EMBL" id="PDCK01000042">
    <property type="protein sequence ID" value="PRQ36588.1"/>
    <property type="molecule type" value="Genomic_DNA"/>
</dbReference>
<dbReference type="OMA" id="THIWWAS"/>
<gene>
    <name evidence="1" type="ORF">RchiOBHm_Chr4g0393261</name>
</gene>